<name>A0A9P5SSJ0_9FUNG</name>
<keyword evidence="2" id="KW-0479">Metal-binding</keyword>
<dbReference type="AlphaFoldDB" id="A0A9P5SSJ0"/>
<dbReference type="Pfam" id="PF02630">
    <property type="entry name" value="SCO1-SenC"/>
    <property type="match status" value="1"/>
</dbReference>
<comment type="similarity">
    <text evidence="1">Belongs to the SCO1/2 family.</text>
</comment>
<feature type="disulfide bond" description="Redox-active" evidence="3">
    <location>
        <begin position="327"/>
        <end position="331"/>
    </location>
</feature>
<evidence type="ECO:0000256" key="2">
    <source>
        <dbReference type="PIRSR" id="PIRSR603782-1"/>
    </source>
</evidence>
<comment type="caution">
    <text evidence="4">The sequence shown here is derived from an EMBL/GenBank/DDBJ whole genome shotgun (WGS) entry which is preliminary data.</text>
</comment>
<dbReference type="InterPro" id="IPR036249">
    <property type="entry name" value="Thioredoxin-like_sf"/>
</dbReference>
<feature type="binding site" evidence="2">
    <location>
        <position position="327"/>
    </location>
    <ligand>
        <name>Cu cation</name>
        <dbReference type="ChEBI" id="CHEBI:23378"/>
    </ligand>
</feature>
<keyword evidence="2" id="KW-0186">Copper</keyword>
<keyword evidence="3" id="KW-1015">Disulfide bond</keyword>
<evidence type="ECO:0000256" key="1">
    <source>
        <dbReference type="ARBA" id="ARBA00010996"/>
    </source>
</evidence>
<dbReference type="CDD" id="cd02968">
    <property type="entry name" value="SCO"/>
    <property type="match status" value="1"/>
</dbReference>
<evidence type="ECO:0000256" key="3">
    <source>
        <dbReference type="PIRSR" id="PIRSR603782-2"/>
    </source>
</evidence>
<dbReference type="EMBL" id="JAAAUY010000088">
    <property type="protein sequence ID" value="KAF9335719.1"/>
    <property type="molecule type" value="Genomic_DNA"/>
</dbReference>
<dbReference type="GO" id="GO:0005507">
    <property type="term" value="F:copper ion binding"/>
    <property type="evidence" value="ECO:0007669"/>
    <property type="project" value="UniProtKB-ARBA"/>
</dbReference>
<accession>A0A9P5SSJ0</accession>
<evidence type="ECO:0000313" key="4">
    <source>
        <dbReference type="EMBL" id="KAF9335719.1"/>
    </source>
</evidence>
<feature type="binding site" evidence="2">
    <location>
        <position position="331"/>
    </location>
    <ligand>
        <name>Cu cation</name>
        <dbReference type="ChEBI" id="CHEBI:23378"/>
    </ligand>
</feature>
<dbReference type="PANTHER" id="PTHR12151:SF5">
    <property type="entry name" value="AT19154P"/>
    <property type="match status" value="1"/>
</dbReference>
<protein>
    <submittedName>
        <fullName evidence="4">Cu-binding protein</fullName>
    </submittedName>
</protein>
<sequence>MTKFVGRDEVQIEYHWCHNHDDSAAARANIPMGRNELVWIKLMVAEGLDWKSIRARLRLDKNSLQKIMHDNDKVVCMDSTHKTVKSLRPNPDTKKAYASAYLFTILVKDKKVQKSDYQHIDTNNLVESWHKTLKKQHLGSERDLRPDDLIFLLQGVVDIDFRTTYFKIANKLLPIRLSEYDTKRKAKAMELPVDMAKDMITAMVDSNKAGVRRPLAMRLPMNTTNRFYSGKSDGARAQSTSAAGALNWRTLAVFSATGAGLLYYFREEKKRVEVAREEEAKLAKASATYGKPKIGGPFSLIDQNGVLTTNNDFKGRYMLIYFGFTNCPDICPEELDKMAEVLDTVNKDPEIGDVITPIFITCDPQRDTVAEVNEYVKDFHKDLIGLTGSMDEIARVAKSYRVYFSKPPKLAEGEDYLVDHSIFFYLMSPEGDFVDCYAKDHTAEFVSESVKKHIETYLAKGGKISKELGPRQSLSQA</sequence>
<keyword evidence="5" id="KW-1185">Reference proteome</keyword>
<dbReference type="Gene3D" id="3.40.30.10">
    <property type="entry name" value="Glutaredoxin"/>
    <property type="match status" value="1"/>
</dbReference>
<organism evidence="4 5">
    <name type="scientific">Podila minutissima</name>
    <dbReference type="NCBI Taxonomy" id="64525"/>
    <lineage>
        <taxon>Eukaryota</taxon>
        <taxon>Fungi</taxon>
        <taxon>Fungi incertae sedis</taxon>
        <taxon>Mucoromycota</taxon>
        <taxon>Mortierellomycotina</taxon>
        <taxon>Mortierellomycetes</taxon>
        <taxon>Mortierellales</taxon>
        <taxon>Mortierellaceae</taxon>
        <taxon>Podila</taxon>
    </lineage>
</organism>
<dbReference type="GO" id="GO:0005739">
    <property type="term" value="C:mitochondrion"/>
    <property type="evidence" value="ECO:0007669"/>
    <property type="project" value="GOC"/>
</dbReference>
<dbReference type="FunFam" id="3.40.30.10:FF:000013">
    <property type="entry name" value="Blast:Protein SCO1 homolog, mitochondrial"/>
    <property type="match status" value="1"/>
</dbReference>
<dbReference type="InterPro" id="IPR003782">
    <property type="entry name" value="SCO1/SenC"/>
</dbReference>
<reference evidence="4" key="1">
    <citation type="journal article" date="2020" name="Fungal Divers.">
        <title>Resolving the Mortierellaceae phylogeny through synthesis of multi-gene phylogenetics and phylogenomics.</title>
        <authorList>
            <person name="Vandepol N."/>
            <person name="Liber J."/>
            <person name="Desiro A."/>
            <person name="Na H."/>
            <person name="Kennedy M."/>
            <person name="Barry K."/>
            <person name="Grigoriev I.V."/>
            <person name="Miller A.N."/>
            <person name="O'Donnell K."/>
            <person name="Stajich J.E."/>
            <person name="Bonito G."/>
        </authorList>
    </citation>
    <scope>NUCLEOTIDE SEQUENCE</scope>
    <source>
        <strain evidence="4">NVP1</strain>
    </source>
</reference>
<dbReference type="GO" id="GO:0033617">
    <property type="term" value="P:mitochondrial respiratory chain complex IV assembly"/>
    <property type="evidence" value="ECO:0007669"/>
    <property type="project" value="TreeGrafter"/>
</dbReference>
<dbReference type="SUPFAM" id="SSF52833">
    <property type="entry name" value="Thioredoxin-like"/>
    <property type="match status" value="1"/>
</dbReference>
<dbReference type="PANTHER" id="PTHR12151">
    <property type="entry name" value="ELECTRON TRANSPORT PROTIN SCO1/SENC FAMILY MEMBER"/>
    <property type="match status" value="1"/>
</dbReference>
<feature type="binding site" evidence="2">
    <location>
        <position position="420"/>
    </location>
    <ligand>
        <name>Cu cation</name>
        <dbReference type="ChEBI" id="CHEBI:23378"/>
    </ligand>
</feature>
<gene>
    <name evidence="4" type="primary">SCO1</name>
    <name evidence="4" type="ORF">BG006_010792</name>
</gene>
<dbReference type="Proteomes" id="UP000696485">
    <property type="component" value="Unassembled WGS sequence"/>
</dbReference>
<evidence type="ECO:0000313" key="5">
    <source>
        <dbReference type="Proteomes" id="UP000696485"/>
    </source>
</evidence>
<proteinExistence type="inferred from homology"/>